<dbReference type="KEGG" id="vg:20098321"/>
<feature type="compositionally biased region" description="Low complexity" evidence="1">
    <location>
        <begin position="15"/>
        <end position="47"/>
    </location>
</feature>
<reference evidence="3 4" key="1">
    <citation type="journal article" date="2014" name="BMC Genomics">
        <title>The genome and occlusion bodies of marine Penaeus monodon nudivirus (PmNV, also known as MBV and PemoNPV) suggest that it should be assigned to a new nudivirus genus that is distinct from the terrestrial nudiviruses.</title>
        <authorList>
            <person name="Yang Y.T."/>
            <person name="Lee D.Y."/>
            <person name="Wang Y."/>
            <person name="Hu J.M."/>
            <person name="Li W.H."/>
            <person name="Leu J.H."/>
            <person name="Chang G.D."/>
            <person name="Ke H.M."/>
            <person name="Kang S.T."/>
            <person name="Lin S.S."/>
            <person name="Kou G.H."/>
            <person name="Lo C.F."/>
        </authorList>
    </citation>
    <scope>NUCLEOTIDE SEQUENCE [LARGE SCALE GENOMIC DNA]</scope>
    <source>
        <strain evidence="3">Indonesia</strain>
    </source>
</reference>
<evidence type="ECO:0000256" key="1">
    <source>
        <dbReference type="SAM" id="MobiDB-lite"/>
    </source>
</evidence>
<dbReference type="EMBL" id="KJ184318">
    <property type="protein sequence ID" value="AII15803.1"/>
    <property type="molecule type" value="Genomic_DNA"/>
</dbReference>
<organism evidence="3 4">
    <name type="scientific">Penaeus monodon nudivirus</name>
    <dbReference type="NCBI Taxonomy" id="1529056"/>
    <lineage>
        <taxon>Viruses</taxon>
        <taxon>Viruses incertae sedis</taxon>
        <taxon>Naldaviricetes</taxon>
        <taxon>Lefavirales</taxon>
        <taxon>Nudiviridae</taxon>
        <taxon>Gammanudivirus</taxon>
        <taxon>Gammanudivirus pemonodonis</taxon>
    </lineage>
</organism>
<dbReference type="OrthoDB" id="7191at10239"/>
<feature type="compositionally biased region" description="Polar residues" evidence="1">
    <location>
        <begin position="1"/>
        <end position="14"/>
    </location>
</feature>
<gene>
    <name evidence="3" type="primary">pif-2</name>
    <name evidence="3" type="ORF">PmNV_015</name>
</gene>
<protein>
    <submittedName>
        <fullName evidence="3">PIF-2</fullName>
    </submittedName>
</protein>
<dbReference type="Proteomes" id="UP000203413">
    <property type="component" value="Segment"/>
</dbReference>
<evidence type="ECO:0000313" key="4">
    <source>
        <dbReference type="Proteomes" id="UP000203413"/>
    </source>
</evidence>
<evidence type="ECO:0000256" key="2">
    <source>
        <dbReference type="SAM" id="Phobius"/>
    </source>
</evidence>
<accession>A0A076FCX1</accession>
<sequence>MNSNEKMTKAQEQINKLQTQQTNELQNQQTNELQNQQTTELQKQQTTKSKDQNRKNLKPTLGKYFLLILSTLIIFIFVFYFVVLKVNPAEYTKYLLTLNDQSKNDTLMDLNNANTISNLPEVILQSDGNDNISTLTDCKNKIKYLGEVNDSKMKQYRDLCKVTCGGSGELLVVEGDSDYIYNSEFVKAGVYCTVKPTPCNFNTGYAIATVNSVTCRSKYPRMFGGANASDIVACNDENHPSTGSVLWDYANNEVVDPLTVNITHEDEKLPDGSYRFRCKFNETKMQNPYIAHPIDRFHPIEDVCNHSIYRASYSVHAEVGEKDWSCDCGKFEETRVTHVNPNDDKSTCTSCFFDKKENTYKIPYLCYKDSSPYTFATTMVPCIEYSDMGNFCNTVSFEVVSGDSENKFEFTKPETQHLNANLLSTDFELV</sequence>
<keyword evidence="4" id="KW-1185">Reference proteome</keyword>
<feature type="region of interest" description="Disordered" evidence="1">
    <location>
        <begin position="1"/>
        <end position="54"/>
    </location>
</feature>
<name>A0A076FCX1_9VIRU</name>
<proteinExistence type="predicted"/>
<dbReference type="RefSeq" id="YP_009051853.1">
    <property type="nucleotide sequence ID" value="NC_024692.1"/>
</dbReference>
<keyword evidence="2" id="KW-1133">Transmembrane helix</keyword>
<keyword evidence="2" id="KW-0472">Membrane</keyword>
<feature type="transmembrane region" description="Helical" evidence="2">
    <location>
        <begin position="64"/>
        <end position="83"/>
    </location>
</feature>
<dbReference type="Pfam" id="PF04631">
    <property type="entry name" value="PIF2"/>
    <property type="match status" value="1"/>
</dbReference>
<dbReference type="GeneID" id="20098321"/>
<evidence type="ECO:0000313" key="3">
    <source>
        <dbReference type="EMBL" id="AII15803.1"/>
    </source>
</evidence>
<dbReference type="InterPro" id="IPR006725">
    <property type="entry name" value="PIF2"/>
</dbReference>
<keyword evidence="2" id="KW-0812">Transmembrane</keyword>